<reference evidence="2" key="2">
    <citation type="journal article" date="2022" name="Microbiol. Resour. Announc.">
        <title>Metagenome Sequencing to Explore Phylogenomics of Terrestrial Cyanobacteria.</title>
        <authorList>
            <person name="Ward R.D."/>
            <person name="Stajich J.E."/>
            <person name="Johansen J.R."/>
            <person name="Huntemann M."/>
            <person name="Clum A."/>
            <person name="Foster B."/>
            <person name="Foster B."/>
            <person name="Roux S."/>
            <person name="Palaniappan K."/>
            <person name="Varghese N."/>
            <person name="Mukherjee S."/>
            <person name="Reddy T.B.K."/>
            <person name="Daum C."/>
            <person name="Copeland A."/>
            <person name="Chen I.A."/>
            <person name="Ivanova N.N."/>
            <person name="Kyrpides N.C."/>
            <person name="Shapiro N."/>
            <person name="Eloe-Fadrosh E.A."/>
            <person name="Pietrasiak N."/>
        </authorList>
    </citation>
    <scope>NUCLEOTIDE SEQUENCE</scope>
    <source>
        <strain evidence="2">GSE-TBD4-15B</strain>
    </source>
</reference>
<evidence type="ECO:0000256" key="1">
    <source>
        <dbReference type="SAM" id="MobiDB-lite"/>
    </source>
</evidence>
<dbReference type="AlphaFoldDB" id="A0A951U7A4"/>
<feature type="compositionally biased region" description="Polar residues" evidence="1">
    <location>
        <begin position="1"/>
        <end position="17"/>
    </location>
</feature>
<accession>A0A951U7A4</accession>
<feature type="region of interest" description="Disordered" evidence="1">
    <location>
        <begin position="1"/>
        <end position="21"/>
    </location>
</feature>
<dbReference type="EMBL" id="JAHHHV010000089">
    <property type="protein sequence ID" value="MBW4468451.1"/>
    <property type="molecule type" value="Genomic_DNA"/>
</dbReference>
<evidence type="ECO:0000313" key="2">
    <source>
        <dbReference type="EMBL" id="MBW4468451.1"/>
    </source>
</evidence>
<dbReference type="Proteomes" id="UP000707356">
    <property type="component" value="Unassembled WGS sequence"/>
</dbReference>
<protein>
    <submittedName>
        <fullName evidence="2">Uncharacterized protein</fullName>
    </submittedName>
</protein>
<evidence type="ECO:0000313" key="3">
    <source>
        <dbReference type="Proteomes" id="UP000707356"/>
    </source>
</evidence>
<gene>
    <name evidence="2" type="ORF">KME07_23740</name>
</gene>
<comment type="caution">
    <text evidence="2">The sequence shown here is derived from an EMBL/GenBank/DDBJ whole genome shotgun (WGS) entry which is preliminary data.</text>
</comment>
<proteinExistence type="predicted"/>
<reference evidence="2" key="1">
    <citation type="submission" date="2021-05" db="EMBL/GenBank/DDBJ databases">
        <authorList>
            <person name="Pietrasiak N."/>
            <person name="Ward R."/>
            <person name="Stajich J.E."/>
            <person name="Kurbessoian T."/>
        </authorList>
    </citation>
    <scope>NUCLEOTIDE SEQUENCE</scope>
    <source>
        <strain evidence="2">GSE-TBD4-15B</strain>
    </source>
</reference>
<sequence length="67" mass="7206">MHQEIGNQSQDQPTIDTKTGGLAKPMQAKAMFDGLKKAYPAGSKLQLPISCALIAPNTHLSKDTLKQ</sequence>
<organism evidence="2 3">
    <name type="scientific">Pegethrix bostrychoides GSE-TBD4-15B</name>
    <dbReference type="NCBI Taxonomy" id="2839662"/>
    <lineage>
        <taxon>Bacteria</taxon>
        <taxon>Bacillati</taxon>
        <taxon>Cyanobacteriota</taxon>
        <taxon>Cyanophyceae</taxon>
        <taxon>Oculatellales</taxon>
        <taxon>Oculatellaceae</taxon>
        <taxon>Pegethrix</taxon>
    </lineage>
</organism>
<name>A0A951U7A4_9CYAN</name>